<proteinExistence type="predicted"/>
<evidence type="ECO:0000259" key="4">
    <source>
        <dbReference type="SMART" id="SM00745"/>
    </source>
</evidence>
<accession>A0A8S9QVL0</accession>
<feature type="region of interest" description="Disordered" evidence="3">
    <location>
        <begin position="389"/>
        <end position="460"/>
    </location>
</feature>
<feature type="compositionally biased region" description="Low complexity" evidence="3">
    <location>
        <begin position="110"/>
        <end position="131"/>
    </location>
</feature>
<dbReference type="InterPro" id="IPR003959">
    <property type="entry name" value="ATPase_AAA_core"/>
</dbReference>
<name>A0A8S9QVL0_BRACR</name>
<feature type="region of interest" description="Disordered" evidence="3">
    <location>
        <begin position="97"/>
        <end position="168"/>
    </location>
</feature>
<dbReference type="Gene3D" id="1.20.58.80">
    <property type="entry name" value="Phosphotransferase system, lactose/cellobiose-type IIA subunit"/>
    <property type="match status" value="2"/>
</dbReference>
<organism evidence="5 6">
    <name type="scientific">Brassica cretica</name>
    <name type="common">Mustard</name>
    <dbReference type="NCBI Taxonomy" id="69181"/>
    <lineage>
        <taxon>Eukaryota</taxon>
        <taxon>Viridiplantae</taxon>
        <taxon>Streptophyta</taxon>
        <taxon>Embryophyta</taxon>
        <taxon>Tracheophyta</taxon>
        <taxon>Spermatophyta</taxon>
        <taxon>Magnoliopsida</taxon>
        <taxon>eudicotyledons</taxon>
        <taxon>Gunneridae</taxon>
        <taxon>Pentapetalae</taxon>
        <taxon>rosids</taxon>
        <taxon>malvids</taxon>
        <taxon>Brassicales</taxon>
        <taxon>Brassicaceae</taxon>
        <taxon>Brassiceae</taxon>
        <taxon>Brassica</taxon>
    </lineage>
</organism>
<dbReference type="InterPro" id="IPR007330">
    <property type="entry name" value="MIT_dom"/>
</dbReference>
<evidence type="ECO:0000313" key="5">
    <source>
        <dbReference type="EMBL" id="KAF3553225.1"/>
    </source>
</evidence>
<dbReference type="Proteomes" id="UP000712600">
    <property type="component" value="Unassembled WGS sequence"/>
</dbReference>
<dbReference type="FunFam" id="3.40.50.300:FF:002850">
    <property type="entry name" value="Katanin p60 ATPase-containing subunit A-like 2"/>
    <property type="match status" value="1"/>
</dbReference>
<gene>
    <name evidence="5" type="ORF">F2Q69_00010750</name>
</gene>
<dbReference type="CDD" id="cd02679">
    <property type="entry name" value="MIT_spastin"/>
    <property type="match status" value="2"/>
</dbReference>
<feature type="domain" description="MIT" evidence="4">
    <location>
        <begin position="18"/>
        <end position="95"/>
    </location>
</feature>
<dbReference type="PANTHER" id="PTHR23074">
    <property type="entry name" value="AAA DOMAIN-CONTAINING"/>
    <property type="match status" value="1"/>
</dbReference>
<dbReference type="SUPFAM" id="SSF52540">
    <property type="entry name" value="P-loop containing nucleoside triphosphate hydrolases"/>
    <property type="match status" value="2"/>
</dbReference>
<sequence length="590" mass="64245">MNVIDGVPVSNERVAYKLKGYFDLAKEEIAKGVRAEEWGLHNDALLHYRNAQRIMNEATSTPSPSYISSNEKEKVRSYREKISKWQSQVSERLQALGKRAGVGVSENKRTVPSSPSSASASSTASNRRVSTQRTSLPRGGVGKARSPRDATTTNPKPAKESGNGYDDKLEEMINTTIVDRSPSVKWDDVAGLDGAKQALLEMVILPAKRRDLFTGLRRPARGLLLFGPPGNGKTMLAKAVASESQATFFNVSASSLTSKWVGEAEKLVKTSIFTEESNHDPTVSSSSSSGSSMNVIDGAPVSNERVAYKLKGYFDLAKEEIAKGVRAEEWGLREDALLHYRNAQRIMNEATSTPSPSYISSNEKEKVRYYREKISKWQSQVSERLQALGKRAGAGMSENKRTVPSSPSSASASSTASNRRVSTQRTSLPRGGVGMARSPRDATTTNPKPAKESGNGYDDKLEEMINTTIVDRSPSVKWDDVAGLDGAKQALLEMVILPAKRRDLFTGLRRPARGLLLFGPPGNGKTMLAKAVASESQATFFNVSASSLTSKWVGEAEKLVKTLFQVAISRQPSVIFMDEVCTFSPVLSLH</sequence>
<feature type="domain" description="MIT" evidence="4">
    <location>
        <begin position="310"/>
        <end position="387"/>
    </location>
</feature>
<comment type="caution">
    <text evidence="5">The sequence shown here is derived from an EMBL/GenBank/DDBJ whole genome shotgun (WGS) entry which is preliminary data.</text>
</comment>
<dbReference type="FunFam" id="1.20.58.80:FF:000019">
    <property type="entry name" value="AAA-type ATPase family protein"/>
    <property type="match status" value="2"/>
</dbReference>
<keyword evidence="2" id="KW-0067">ATP-binding</keyword>
<dbReference type="GO" id="GO:0016887">
    <property type="term" value="F:ATP hydrolysis activity"/>
    <property type="evidence" value="ECO:0007669"/>
    <property type="project" value="InterPro"/>
</dbReference>
<dbReference type="EMBL" id="QGKX02000996">
    <property type="protein sequence ID" value="KAF3553225.1"/>
    <property type="molecule type" value="Genomic_DNA"/>
</dbReference>
<protein>
    <recommendedName>
        <fullName evidence="4">MIT domain-containing protein</fullName>
    </recommendedName>
</protein>
<feature type="region of interest" description="Disordered" evidence="3">
    <location>
        <begin position="277"/>
        <end position="296"/>
    </location>
</feature>
<evidence type="ECO:0000313" key="6">
    <source>
        <dbReference type="Proteomes" id="UP000712600"/>
    </source>
</evidence>
<dbReference type="AlphaFoldDB" id="A0A8S9QVL0"/>
<dbReference type="GO" id="GO:0005524">
    <property type="term" value="F:ATP binding"/>
    <property type="evidence" value="ECO:0007669"/>
    <property type="project" value="UniProtKB-KW"/>
</dbReference>
<evidence type="ECO:0000256" key="2">
    <source>
        <dbReference type="ARBA" id="ARBA00022840"/>
    </source>
</evidence>
<dbReference type="Gene3D" id="3.40.50.300">
    <property type="entry name" value="P-loop containing nucleotide triphosphate hydrolases"/>
    <property type="match status" value="2"/>
</dbReference>
<reference evidence="5" key="1">
    <citation type="submission" date="2019-12" db="EMBL/GenBank/DDBJ databases">
        <title>Genome sequencing and annotation of Brassica cretica.</title>
        <authorList>
            <person name="Studholme D.J."/>
            <person name="Sarris P."/>
        </authorList>
    </citation>
    <scope>NUCLEOTIDE SEQUENCE</scope>
    <source>
        <strain evidence="5">PFS-109/04</strain>
        <tissue evidence="5">Leaf</tissue>
    </source>
</reference>
<evidence type="ECO:0000256" key="1">
    <source>
        <dbReference type="ARBA" id="ARBA00022741"/>
    </source>
</evidence>
<dbReference type="GO" id="GO:0015630">
    <property type="term" value="C:microtubule cytoskeleton"/>
    <property type="evidence" value="ECO:0007669"/>
    <property type="project" value="TreeGrafter"/>
</dbReference>
<dbReference type="InterPro" id="IPR027417">
    <property type="entry name" value="P-loop_NTPase"/>
</dbReference>
<dbReference type="PANTHER" id="PTHR23074:SF86">
    <property type="entry name" value="SPASTIN"/>
    <property type="match status" value="1"/>
</dbReference>
<evidence type="ECO:0000256" key="3">
    <source>
        <dbReference type="SAM" id="MobiDB-lite"/>
    </source>
</evidence>
<dbReference type="SMART" id="SM00745">
    <property type="entry name" value="MIT"/>
    <property type="match status" value="2"/>
</dbReference>
<dbReference type="InterPro" id="IPR050304">
    <property type="entry name" value="MT-severing_AAA_ATPase"/>
</dbReference>
<feature type="compositionally biased region" description="Low complexity" evidence="3">
    <location>
        <begin position="402"/>
        <end position="423"/>
    </location>
</feature>
<dbReference type="GO" id="GO:0000226">
    <property type="term" value="P:microtubule cytoskeleton organization"/>
    <property type="evidence" value="ECO:0007669"/>
    <property type="project" value="UniProtKB-ARBA"/>
</dbReference>
<dbReference type="Pfam" id="PF00004">
    <property type="entry name" value="AAA"/>
    <property type="match status" value="2"/>
</dbReference>
<keyword evidence="1" id="KW-0547">Nucleotide-binding</keyword>